<protein>
    <recommendedName>
        <fullName evidence="1">Lipid A deacylase</fullName>
        <ecNumber evidence="1">3.1.1.77</ecNumber>
    </recommendedName>
    <alternativeName>
        <fullName evidence="1">LPS 3-O-deacylase</fullName>
    </alternativeName>
    <alternativeName>
        <fullName evidence="1">Outer membrane enzyme</fullName>
    </alternativeName>
</protein>
<name>A0ABP3MJ85_9BURK</name>
<comment type="subcellular location">
    <subcellularLocation>
        <location evidence="1">Cell outer membrane</location>
        <topology evidence="1">Multi-pass membrane protein</topology>
    </subcellularLocation>
</comment>
<dbReference type="InterPro" id="IPR018550">
    <property type="entry name" value="Lipid-A_deacylase-rel"/>
</dbReference>
<evidence type="ECO:0000313" key="3">
    <source>
        <dbReference type="EMBL" id="GAA0521609.1"/>
    </source>
</evidence>
<keyword evidence="1 3" id="KW-0378">Hydrolase</keyword>
<proteinExistence type="inferred from homology"/>
<dbReference type="Pfam" id="PF09411">
    <property type="entry name" value="PagL"/>
    <property type="match status" value="1"/>
</dbReference>
<dbReference type="EC" id="3.1.1.77" evidence="1"/>
<evidence type="ECO:0000313" key="4">
    <source>
        <dbReference type="Proteomes" id="UP001501706"/>
    </source>
</evidence>
<comment type="subunit">
    <text evidence="1">Homodimer.</text>
</comment>
<dbReference type="InterPro" id="IPR011250">
    <property type="entry name" value="OMP/PagP_B-barrel"/>
</dbReference>
<dbReference type="PIRSF" id="PIRSF029681">
    <property type="entry name" value="PagL"/>
    <property type="match status" value="1"/>
</dbReference>
<keyword evidence="1" id="KW-0472">Membrane</keyword>
<feature type="chain" id="PRO_5046728710" description="Lipid A deacylase" evidence="2">
    <location>
        <begin position="21"/>
        <end position="178"/>
    </location>
</feature>
<dbReference type="RefSeq" id="WP_087839221.1">
    <property type="nucleotide sequence ID" value="NZ_BAAAEN010000020.1"/>
</dbReference>
<feature type="signal peptide" evidence="2">
    <location>
        <begin position="1"/>
        <end position="20"/>
    </location>
</feature>
<comment type="caution">
    <text evidence="3">The sequence shown here is derived from an EMBL/GenBank/DDBJ whole genome shotgun (WGS) entry which is preliminary data.</text>
</comment>
<gene>
    <name evidence="3" type="ORF">GCM10009097_43960</name>
</gene>
<evidence type="ECO:0000256" key="1">
    <source>
        <dbReference type="PIRNR" id="PIRNR029681"/>
    </source>
</evidence>
<comment type="catalytic activity">
    <reaction evidence="1">
        <text>a 3-(acyloxy)acyl derivative of bacterial toxin + H2O = a 3-hydroxyacyl derivative of bacterial toxin + a fatty acid + H(+)</text>
        <dbReference type="Rhea" id="RHEA:12032"/>
        <dbReference type="ChEBI" id="CHEBI:15377"/>
        <dbReference type="ChEBI" id="CHEBI:15378"/>
        <dbReference type="ChEBI" id="CHEBI:28868"/>
        <dbReference type="ChEBI" id="CHEBI:136853"/>
        <dbReference type="ChEBI" id="CHEBI:140675"/>
        <dbReference type="EC" id="3.1.1.77"/>
    </reaction>
</comment>
<evidence type="ECO:0000256" key="2">
    <source>
        <dbReference type="SAM" id="SignalP"/>
    </source>
</evidence>
<comment type="function">
    <text evidence="1">Has lipid A 3-O-deacylase activity. Hydrolyzes the ester bond at the 3 position of lipid A, a bioactive component of lipopolysaccharide (LPS), thereby releasing the primary fatty acyl moiety.</text>
</comment>
<comment type="similarity">
    <text evidence="1">Belongs to the PagL family.</text>
</comment>
<accession>A0ABP3MJ85</accession>
<dbReference type="Proteomes" id="UP001501706">
    <property type="component" value="Unassembled WGS sequence"/>
</dbReference>
<keyword evidence="4" id="KW-1185">Reference proteome</keyword>
<sequence length="178" mass="19501">MKKTALAAALLALASFSAHGADPTGGFANGGWSAQYGVIDGNHRATLNYETSPLWHMKLGSTRLELVGELGGSYWWTSSALPGYARHMWQLNAIPMFRWWPTERFYIEGGIGATAVSETKFHDKDISSTFQFGDHIGAGFKLADNMRLGLRVSHFSNGGMKKPNQGLNQVQLNFAMGF</sequence>
<reference evidence="4" key="1">
    <citation type="journal article" date="2019" name="Int. J. Syst. Evol. Microbiol.">
        <title>The Global Catalogue of Microorganisms (GCM) 10K type strain sequencing project: providing services to taxonomists for standard genome sequencing and annotation.</title>
        <authorList>
            <consortium name="The Broad Institute Genomics Platform"/>
            <consortium name="The Broad Institute Genome Sequencing Center for Infectious Disease"/>
            <person name="Wu L."/>
            <person name="Ma J."/>
        </authorList>
    </citation>
    <scope>NUCLEOTIDE SEQUENCE [LARGE SCALE GENOMIC DNA]</scope>
    <source>
        <strain evidence="4">JCM 14330</strain>
    </source>
</reference>
<keyword evidence="2" id="KW-0732">Signal</keyword>
<dbReference type="SUPFAM" id="SSF56925">
    <property type="entry name" value="OMPA-like"/>
    <property type="match status" value="1"/>
</dbReference>
<dbReference type="Gene3D" id="2.40.160.20">
    <property type="match status" value="1"/>
</dbReference>
<dbReference type="GO" id="GO:0016787">
    <property type="term" value="F:hydrolase activity"/>
    <property type="evidence" value="ECO:0007669"/>
    <property type="project" value="UniProtKB-KW"/>
</dbReference>
<keyword evidence="1" id="KW-0998">Cell outer membrane</keyword>
<dbReference type="EMBL" id="BAAAEN010000020">
    <property type="protein sequence ID" value="GAA0521609.1"/>
    <property type="molecule type" value="Genomic_DNA"/>
</dbReference>
<organism evidence="3 4">
    <name type="scientific">Pigmentiphaga daeguensis</name>
    <dbReference type="NCBI Taxonomy" id="414049"/>
    <lineage>
        <taxon>Bacteria</taxon>
        <taxon>Pseudomonadati</taxon>
        <taxon>Pseudomonadota</taxon>
        <taxon>Betaproteobacteria</taxon>
        <taxon>Burkholderiales</taxon>
        <taxon>Alcaligenaceae</taxon>
        <taxon>Pigmentiphaga</taxon>
    </lineage>
</organism>